<reference evidence="3" key="1">
    <citation type="submission" date="2017-01" db="EMBL/GenBank/DDBJ databases">
        <authorList>
            <person name="Varghese N."/>
            <person name="Submissions S."/>
        </authorList>
    </citation>
    <scope>NUCLEOTIDE SEQUENCE [LARGE SCALE GENOMIC DNA]</scope>
    <source>
        <strain evidence="3">DSM 21054</strain>
    </source>
</reference>
<sequence length="146" mass="16207">MKKLLFAAMMVIALAANAFADGNTVNTKVLNHFQTQFEGASNVRWKTGDLYVKASFTMNEQKMEAFYDADGELIGTSYAVDYSKLPARATKNIAEKYAAYQVTETIEFDNVKDGLNYYVSMVSATNKVVLQVSAQGEVSVFKKSRI</sequence>
<dbReference type="RefSeq" id="WP_076376713.1">
    <property type="nucleotide sequence ID" value="NZ_AP017422.1"/>
</dbReference>
<evidence type="ECO:0000313" key="2">
    <source>
        <dbReference type="EMBL" id="SIS79730.1"/>
    </source>
</evidence>
<keyword evidence="3" id="KW-1185">Reference proteome</keyword>
<feature type="chain" id="PRO_5030023313" description="Beta-lactamase-inhibitor-like, PepSY-like" evidence="1">
    <location>
        <begin position="21"/>
        <end position="146"/>
    </location>
</feature>
<proteinExistence type="predicted"/>
<dbReference type="EMBL" id="FTOR01000001">
    <property type="protein sequence ID" value="SIS79730.1"/>
    <property type="molecule type" value="Genomic_DNA"/>
</dbReference>
<dbReference type="KEGG" id="fln:FLA_5891"/>
<dbReference type="Proteomes" id="UP000186917">
    <property type="component" value="Unassembled WGS sequence"/>
</dbReference>
<accession>A0A173MR71</accession>
<dbReference type="SUPFAM" id="SSF160574">
    <property type="entry name" value="BT0923-like"/>
    <property type="match status" value="1"/>
</dbReference>
<dbReference type="Gene3D" id="3.10.450.360">
    <property type="match status" value="1"/>
</dbReference>
<dbReference type="AlphaFoldDB" id="A0A173MR71"/>
<protein>
    <recommendedName>
        <fullName evidence="4">Beta-lactamase-inhibitor-like, PepSY-like</fullName>
    </recommendedName>
</protein>
<name>A0A173MR71_9BACT</name>
<organism evidence="2 3">
    <name type="scientific">Filimonas lacunae</name>
    <dbReference type="NCBI Taxonomy" id="477680"/>
    <lineage>
        <taxon>Bacteria</taxon>
        <taxon>Pseudomonadati</taxon>
        <taxon>Bacteroidota</taxon>
        <taxon>Chitinophagia</taxon>
        <taxon>Chitinophagales</taxon>
        <taxon>Chitinophagaceae</taxon>
        <taxon>Filimonas</taxon>
    </lineage>
</organism>
<keyword evidence="1" id="KW-0732">Signal</keyword>
<dbReference type="OrthoDB" id="669738at2"/>
<gene>
    <name evidence="2" type="ORF">SAMN05421788_1011271</name>
</gene>
<feature type="signal peptide" evidence="1">
    <location>
        <begin position="1"/>
        <end position="20"/>
    </location>
</feature>
<evidence type="ECO:0008006" key="4">
    <source>
        <dbReference type="Google" id="ProtNLM"/>
    </source>
</evidence>
<evidence type="ECO:0000256" key="1">
    <source>
        <dbReference type="SAM" id="SignalP"/>
    </source>
</evidence>
<evidence type="ECO:0000313" key="3">
    <source>
        <dbReference type="Proteomes" id="UP000186917"/>
    </source>
</evidence>